<name>A0A0F9GJ04_9ZZZZ</name>
<dbReference type="AlphaFoldDB" id="A0A0F9GJ04"/>
<accession>A0A0F9GJ04</accession>
<gene>
    <name evidence="1" type="ORF">LCGC14_2115050</name>
</gene>
<reference evidence="1" key="1">
    <citation type="journal article" date="2015" name="Nature">
        <title>Complex archaea that bridge the gap between prokaryotes and eukaryotes.</title>
        <authorList>
            <person name="Spang A."/>
            <person name="Saw J.H."/>
            <person name="Jorgensen S.L."/>
            <person name="Zaremba-Niedzwiedzka K."/>
            <person name="Martijn J."/>
            <person name="Lind A.E."/>
            <person name="van Eijk R."/>
            <person name="Schleper C."/>
            <person name="Guy L."/>
            <person name="Ettema T.J."/>
        </authorList>
    </citation>
    <scope>NUCLEOTIDE SEQUENCE</scope>
</reference>
<comment type="caution">
    <text evidence="1">The sequence shown here is derived from an EMBL/GenBank/DDBJ whole genome shotgun (WGS) entry which is preliminary data.</text>
</comment>
<feature type="non-terminal residue" evidence="1">
    <location>
        <position position="1"/>
    </location>
</feature>
<organism evidence="1">
    <name type="scientific">marine sediment metagenome</name>
    <dbReference type="NCBI Taxonomy" id="412755"/>
    <lineage>
        <taxon>unclassified sequences</taxon>
        <taxon>metagenomes</taxon>
        <taxon>ecological metagenomes</taxon>
    </lineage>
</organism>
<sequence length="40" mass="4032">TGTDANGNNVGEVAGLTNFKSEAQAGSTFDAAVEYARKVA</sequence>
<protein>
    <submittedName>
        <fullName evidence="1">Uncharacterized protein</fullName>
    </submittedName>
</protein>
<proteinExistence type="predicted"/>
<evidence type="ECO:0000313" key="1">
    <source>
        <dbReference type="EMBL" id="KKL69425.1"/>
    </source>
</evidence>
<dbReference type="EMBL" id="LAZR01026211">
    <property type="protein sequence ID" value="KKL69425.1"/>
    <property type="molecule type" value="Genomic_DNA"/>
</dbReference>